<proteinExistence type="predicted"/>
<dbReference type="GO" id="GO:0046685">
    <property type="term" value="P:response to arsenic-containing substance"/>
    <property type="evidence" value="ECO:0007669"/>
    <property type="project" value="UniProtKB-KW"/>
</dbReference>
<dbReference type="SUPFAM" id="SSF52788">
    <property type="entry name" value="Phosphotyrosine protein phosphatases I"/>
    <property type="match status" value="1"/>
</dbReference>
<evidence type="ECO:0000313" key="3">
    <source>
        <dbReference type="EMBL" id="MBN7798986.1"/>
    </source>
</evidence>
<dbReference type="Gene3D" id="3.40.50.2300">
    <property type="match status" value="1"/>
</dbReference>
<sequence length="153" mass="16560">MKILFVCTHNRCRSILCEAIANHFSAGILDARSAGSQPAGAVHPLTLSHLQQAGIAVDGLASQSWDELAAFEAEVVITVCNNAAGEACPAWLGPALKSHWDLADPTALDASREDIDEAFRTTIELITARIHELKRIATLPRDHWPEALNTLED</sequence>
<organism evidence="3 4">
    <name type="scientific">Parahaliea mediterranea</name>
    <dbReference type="NCBI Taxonomy" id="651086"/>
    <lineage>
        <taxon>Bacteria</taxon>
        <taxon>Pseudomonadati</taxon>
        <taxon>Pseudomonadota</taxon>
        <taxon>Gammaproteobacteria</taxon>
        <taxon>Cellvibrionales</taxon>
        <taxon>Halieaceae</taxon>
        <taxon>Parahaliea</taxon>
    </lineage>
</organism>
<dbReference type="InterPro" id="IPR036196">
    <property type="entry name" value="Ptyr_pPase_sf"/>
</dbReference>
<evidence type="ECO:0000259" key="2">
    <source>
        <dbReference type="SMART" id="SM00226"/>
    </source>
</evidence>
<evidence type="ECO:0000313" key="4">
    <source>
        <dbReference type="Proteomes" id="UP000664303"/>
    </source>
</evidence>
<dbReference type="CDD" id="cd16345">
    <property type="entry name" value="LMWP_ArsC"/>
    <property type="match status" value="1"/>
</dbReference>
<keyword evidence="1" id="KW-0059">Arsenical resistance</keyword>
<dbReference type="Pfam" id="PF01451">
    <property type="entry name" value="LMWPc"/>
    <property type="match status" value="1"/>
</dbReference>
<dbReference type="InterPro" id="IPR023485">
    <property type="entry name" value="Ptyr_pPase"/>
</dbReference>
<keyword evidence="4" id="KW-1185">Reference proteome</keyword>
<protein>
    <submittedName>
        <fullName evidence="3">Arsenate reductase ArsC</fullName>
    </submittedName>
</protein>
<name>A0A939DJK5_9GAMM</name>
<evidence type="ECO:0000256" key="1">
    <source>
        <dbReference type="ARBA" id="ARBA00022849"/>
    </source>
</evidence>
<dbReference type="PANTHER" id="PTHR43428:SF1">
    <property type="entry name" value="ARSENATE REDUCTASE"/>
    <property type="match status" value="1"/>
</dbReference>
<dbReference type="PANTHER" id="PTHR43428">
    <property type="entry name" value="ARSENATE REDUCTASE"/>
    <property type="match status" value="1"/>
</dbReference>
<dbReference type="SMART" id="SM00226">
    <property type="entry name" value="LMWPc"/>
    <property type="match status" value="1"/>
</dbReference>
<dbReference type="RefSeq" id="WP_206562430.1">
    <property type="nucleotide sequence ID" value="NZ_JAFKCZ010000021.1"/>
</dbReference>
<dbReference type="EMBL" id="JAFKCZ010000021">
    <property type="protein sequence ID" value="MBN7798986.1"/>
    <property type="molecule type" value="Genomic_DNA"/>
</dbReference>
<reference evidence="3" key="1">
    <citation type="submission" date="2021-02" db="EMBL/GenBank/DDBJ databases">
        <title>PHA producing bacteria isolated from coastal sediment in Guangdong, Shenzhen.</title>
        <authorList>
            <person name="Zheng W."/>
            <person name="Yu S."/>
            <person name="Huang Y."/>
        </authorList>
    </citation>
    <scope>NUCLEOTIDE SEQUENCE</scope>
    <source>
        <strain evidence="3">TN14-10</strain>
    </source>
</reference>
<comment type="caution">
    <text evidence="3">The sequence shown here is derived from an EMBL/GenBank/DDBJ whole genome shotgun (WGS) entry which is preliminary data.</text>
</comment>
<gene>
    <name evidence="3" type="ORF">JYP50_20485</name>
</gene>
<accession>A0A939DJK5</accession>
<dbReference type="Proteomes" id="UP000664303">
    <property type="component" value="Unassembled WGS sequence"/>
</dbReference>
<dbReference type="AlphaFoldDB" id="A0A939DJK5"/>
<feature type="domain" description="Phosphotyrosine protein phosphatase I" evidence="2">
    <location>
        <begin position="1"/>
        <end position="136"/>
    </location>
</feature>